<dbReference type="InterPro" id="IPR015424">
    <property type="entry name" value="PyrdxlP-dep_Trfase"/>
</dbReference>
<dbReference type="EMBL" id="MGJZ01000017">
    <property type="protein sequence ID" value="OGN17084.1"/>
    <property type="molecule type" value="Genomic_DNA"/>
</dbReference>
<dbReference type="Pfam" id="PF01041">
    <property type="entry name" value="DegT_DnrJ_EryC1"/>
    <property type="match status" value="1"/>
</dbReference>
<dbReference type="PANTHER" id="PTHR30244">
    <property type="entry name" value="TRANSAMINASE"/>
    <property type="match status" value="1"/>
</dbReference>
<dbReference type="Gene3D" id="3.90.1150.10">
    <property type="entry name" value="Aspartate Aminotransferase, domain 1"/>
    <property type="match status" value="1"/>
</dbReference>
<name>A0A1F8FV94_9BACT</name>
<evidence type="ECO:0000313" key="2">
    <source>
        <dbReference type="Proteomes" id="UP000178117"/>
    </source>
</evidence>
<evidence type="ECO:0008006" key="3">
    <source>
        <dbReference type="Google" id="ProtNLM"/>
    </source>
</evidence>
<dbReference type="GO" id="GO:0030170">
    <property type="term" value="F:pyridoxal phosphate binding"/>
    <property type="evidence" value="ECO:0007669"/>
    <property type="project" value="TreeGrafter"/>
</dbReference>
<comment type="caution">
    <text evidence="1">The sequence shown here is derived from an EMBL/GenBank/DDBJ whole genome shotgun (WGS) entry which is preliminary data.</text>
</comment>
<sequence>MFVIWVPPAHRDDIQRRLALKGIETSIHYEPMHLDPYYRRTFGFKEGAFPVAEKIGASIITLPLHLKLTLEEQQYVIKHTAKILRRLS</sequence>
<protein>
    <recommendedName>
        <fullName evidence="3">DegT/DnrJ/EryC1/StrS aminotransferase</fullName>
    </recommendedName>
</protein>
<accession>A0A1F8FV94</accession>
<dbReference type="AlphaFoldDB" id="A0A1F8FV94"/>
<dbReference type="InterPro" id="IPR015422">
    <property type="entry name" value="PyrdxlP-dep_Trfase_small"/>
</dbReference>
<dbReference type="GO" id="GO:0000271">
    <property type="term" value="P:polysaccharide biosynthetic process"/>
    <property type="evidence" value="ECO:0007669"/>
    <property type="project" value="TreeGrafter"/>
</dbReference>
<organism evidence="1 2">
    <name type="scientific">Candidatus Yanofskybacteria bacterium RIFCSPHIGHO2_02_FULL_50_12</name>
    <dbReference type="NCBI Taxonomy" id="1802685"/>
    <lineage>
        <taxon>Bacteria</taxon>
        <taxon>Candidatus Yanofskyibacteriota</taxon>
    </lineage>
</organism>
<dbReference type="SUPFAM" id="SSF53383">
    <property type="entry name" value="PLP-dependent transferases"/>
    <property type="match status" value="1"/>
</dbReference>
<gene>
    <name evidence="1" type="ORF">A3C88_02845</name>
</gene>
<dbReference type="PANTHER" id="PTHR30244:SF34">
    <property type="entry name" value="DTDP-4-AMINO-4,6-DIDEOXYGALACTOSE TRANSAMINASE"/>
    <property type="match status" value="1"/>
</dbReference>
<dbReference type="Proteomes" id="UP000178117">
    <property type="component" value="Unassembled WGS sequence"/>
</dbReference>
<dbReference type="GO" id="GO:0008483">
    <property type="term" value="F:transaminase activity"/>
    <property type="evidence" value="ECO:0007669"/>
    <property type="project" value="TreeGrafter"/>
</dbReference>
<dbReference type="STRING" id="1802685.A3C88_02845"/>
<reference evidence="1 2" key="1">
    <citation type="journal article" date="2016" name="Nat. Commun.">
        <title>Thousands of microbial genomes shed light on interconnected biogeochemical processes in an aquifer system.</title>
        <authorList>
            <person name="Anantharaman K."/>
            <person name="Brown C.T."/>
            <person name="Hug L.A."/>
            <person name="Sharon I."/>
            <person name="Castelle C.J."/>
            <person name="Probst A.J."/>
            <person name="Thomas B.C."/>
            <person name="Singh A."/>
            <person name="Wilkins M.J."/>
            <person name="Karaoz U."/>
            <person name="Brodie E.L."/>
            <person name="Williams K.H."/>
            <person name="Hubbard S.S."/>
            <person name="Banfield J.F."/>
        </authorList>
    </citation>
    <scope>NUCLEOTIDE SEQUENCE [LARGE SCALE GENOMIC DNA]</scope>
</reference>
<proteinExistence type="predicted"/>
<dbReference type="InterPro" id="IPR000653">
    <property type="entry name" value="DegT/StrS_aminotransferase"/>
</dbReference>
<evidence type="ECO:0000313" key="1">
    <source>
        <dbReference type="EMBL" id="OGN17084.1"/>
    </source>
</evidence>